<proteinExistence type="predicted"/>
<feature type="compositionally biased region" description="Polar residues" evidence="1">
    <location>
        <begin position="69"/>
        <end position="84"/>
    </location>
</feature>
<feature type="region of interest" description="Disordered" evidence="1">
    <location>
        <begin position="41"/>
        <end position="114"/>
    </location>
</feature>
<protein>
    <submittedName>
        <fullName evidence="2">Uncharacterized protein</fullName>
    </submittedName>
</protein>
<dbReference type="EMBL" id="JAKWBI020000706">
    <property type="protein sequence ID" value="KAJ2892864.1"/>
    <property type="molecule type" value="Genomic_DNA"/>
</dbReference>
<dbReference type="Proteomes" id="UP001201980">
    <property type="component" value="Unassembled WGS sequence"/>
</dbReference>
<feature type="compositionally biased region" description="Polar residues" evidence="1">
    <location>
        <begin position="1"/>
        <end position="14"/>
    </location>
</feature>
<feature type="region of interest" description="Disordered" evidence="1">
    <location>
        <begin position="203"/>
        <end position="254"/>
    </location>
</feature>
<dbReference type="AlphaFoldDB" id="A0AAD5RGC2"/>
<organism evidence="2 3">
    <name type="scientific">Zalerion maritima</name>
    <dbReference type="NCBI Taxonomy" id="339359"/>
    <lineage>
        <taxon>Eukaryota</taxon>
        <taxon>Fungi</taxon>
        <taxon>Dikarya</taxon>
        <taxon>Ascomycota</taxon>
        <taxon>Pezizomycotina</taxon>
        <taxon>Sordariomycetes</taxon>
        <taxon>Lulworthiomycetidae</taxon>
        <taxon>Lulworthiales</taxon>
        <taxon>Lulworthiaceae</taxon>
        <taxon>Zalerion</taxon>
    </lineage>
</organism>
<keyword evidence="3" id="KW-1185">Reference proteome</keyword>
<evidence type="ECO:0000256" key="1">
    <source>
        <dbReference type="SAM" id="MobiDB-lite"/>
    </source>
</evidence>
<accession>A0AAD5RGC2</accession>
<evidence type="ECO:0000313" key="3">
    <source>
        <dbReference type="Proteomes" id="UP001201980"/>
    </source>
</evidence>
<evidence type="ECO:0000313" key="2">
    <source>
        <dbReference type="EMBL" id="KAJ2892864.1"/>
    </source>
</evidence>
<feature type="compositionally biased region" description="Basic residues" evidence="1">
    <location>
        <begin position="373"/>
        <end position="384"/>
    </location>
</feature>
<feature type="compositionally biased region" description="Polar residues" evidence="1">
    <location>
        <begin position="103"/>
        <end position="113"/>
    </location>
</feature>
<feature type="compositionally biased region" description="Basic residues" evidence="1">
    <location>
        <begin position="209"/>
        <end position="221"/>
    </location>
</feature>
<feature type="region of interest" description="Disordered" evidence="1">
    <location>
        <begin position="1"/>
        <end position="28"/>
    </location>
</feature>
<sequence length="492" mass="55047">MTIQYDITNSQDGQPGSRGSPLFSGGAEFQQQYTTQQMVTYTGSPTEPRMPTPISCTGSPPLPQRGPKTMQQQPFTSPPTKQLSPSPPGASGLYWSHPPYHTLNGNTSQSSSPRLLHHPHVTEAALNMSTYVHTAEEPTTTDHFNAYSLPTATTPEIPQFNPYPTMDGSLGIVTLGEPTIQPLGHPGLVSSGPFDFRPLMTVTPALTSPKRRRGPTKRKAPAARAKGATGKGAAAAKKPKTNDQKSKLKLKPGTPEEAKFLLRMRIELDSEKGKGMWDMITDAYAEKYGAKPRPTLQMRIERLSLKWFEWDRSEDDILKEAVKRADDNYFATVLQNMKELGGTLAWDYKPKHIKKRMVEIGLADMSDDDTQRNRRKRKAARRRSSASANPAWPMDPTHSHHTSFDSNAPAPEQPFPKFENYSEEEDEFIEKLLKQDPDSDWDERRDSAILEVPGTRANMEVDDDYQMVHHDQSQRVALQACQELMQHQGPMV</sequence>
<feature type="region of interest" description="Disordered" evidence="1">
    <location>
        <begin position="364"/>
        <end position="417"/>
    </location>
</feature>
<feature type="compositionally biased region" description="Low complexity" evidence="1">
    <location>
        <begin position="222"/>
        <end position="236"/>
    </location>
</feature>
<reference evidence="2" key="1">
    <citation type="submission" date="2022-07" db="EMBL/GenBank/DDBJ databases">
        <title>Draft genome sequence of Zalerion maritima ATCC 34329, a (micro)plastics degrading marine fungus.</title>
        <authorList>
            <person name="Paco A."/>
            <person name="Goncalves M.F.M."/>
            <person name="Rocha-Santos T.A.P."/>
            <person name="Alves A."/>
        </authorList>
    </citation>
    <scope>NUCLEOTIDE SEQUENCE</scope>
    <source>
        <strain evidence="2">ATCC 34329</strain>
    </source>
</reference>
<comment type="caution">
    <text evidence="2">The sequence shown here is derived from an EMBL/GenBank/DDBJ whole genome shotgun (WGS) entry which is preliminary data.</text>
</comment>
<gene>
    <name evidence="2" type="ORF">MKZ38_009276</name>
</gene>
<name>A0AAD5RGC2_9PEZI</name>